<dbReference type="WBParaSite" id="HPLM_0001771201-mRNA-1">
    <property type="protein sequence ID" value="HPLM_0001771201-mRNA-1"/>
    <property type="gene ID" value="HPLM_0001771201"/>
</dbReference>
<protein>
    <submittedName>
        <fullName evidence="1">Polyprotein</fullName>
    </submittedName>
</protein>
<sequence length="130" mass="14693">LAATTTWKTRTITVGVATVTTIRDTYSMCNDWITAPAGKTIQIRVTALKDVRCKNGCVLAAIEPKVIADRAMTSPRLRRLVSRERFSSLSYPTFSYRHHELTDRQTKYARPPAIQPLIIPFIVSNKNRES</sequence>
<evidence type="ECO:0000313" key="1">
    <source>
        <dbReference type="WBParaSite" id="HPLM_0001771201-mRNA-1"/>
    </source>
</evidence>
<name>A0A0N4X0D8_HAEPC</name>
<reference evidence="1" key="1">
    <citation type="submission" date="2017-02" db="UniProtKB">
        <authorList>
            <consortium name="WormBaseParasite"/>
        </authorList>
    </citation>
    <scope>IDENTIFICATION</scope>
</reference>
<dbReference type="AlphaFoldDB" id="A0A0N4X0D8"/>
<proteinExistence type="predicted"/>
<organism evidence="1">
    <name type="scientific">Haemonchus placei</name>
    <name type="common">Barber's pole worm</name>
    <dbReference type="NCBI Taxonomy" id="6290"/>
    <lineage>
        <taxon>Eukaryota</taxon>
        <taxon>Metazoa</taxon>
        <taxon>Ecdysozoa</taxon>
        <taxon>Nematoda</taxon>
        <taxon>Chromadorea</taxon>
        <taxon>Rhabditida</taxon>
        <taxon>Rhabditina</taxon>
        <taxon>Rhabditomorpha</taxon>
        <taxon>Strongyloidea</taxon>
        <taxon>Trichostrongylidae</taxon>
        <taxon>Haemonchus</taxon>
    </lineage>
</organism>
<accession>A0A0N4X0D8</accession>